<keyword evidence="2" id="KW-1185">Reference proteome</keyword>
<reference evidence="1 2" key="1">
    <citation type="submission" date="2006-02" db="EMBL/GenBank/DDBJ databases">
        <authorList>
            <person name="Moran M.A."/>
            <person name="Kjelleberg S."/>
            <person name="Egan S."/>
            <person name="Saunders N."/>
            <person name="Thomas T."/>
            <person name="Ferriera S."/>
            <person name="Johnson J."/>
            <person name="Kravitz S."/>
            <person name="Halpern A."/>
            <person name="Remington K."/>
            <person name="Beeson K."/>
            <person name="Tran B."/>
            <person name="Rogers Y.-H."/>
            <person name="Friedman R."/>
            <person name="Venter J.C."/>
        </authorList>
    </citation>
    <scope>NUCLEOTIDE SEQUENCE [LARGE SCALE GENOMIC DNA]</scope>
    <source>
        <strain evidence="1 2">D2</strain>
    </source>
</reference>
<gene>
    <name evidence="1" type="ORF">PTD2_08309</name>
</gene>
<dbReference type="Pfam" id="PF10987">
    <property type="entry name" value="DUF2806"/>
    <property type="match status" value="1"/>
</dbReference>
<accession>A4C8W7</accession>
<evidence type="ECO:0000313" key="1">
    <source>
        <dbReference type="EMBL" id="EAR29032.1"/>
    </source>
</evidence>
<dbReference type="STRING" id="87626.PTD2_08309"/>
<sequence length="290" mass="32649">MKISAAHETLAHIIKRKLGNPVAKNKAATVAQQNNQVGQSHGVTPQYIINSTETLQQRASKRRQLSLLRQQQNIETIMALAIEYCPHVSSDEEPDPDWIERFIGLAEDTSNQAMQQLWAKILAGETIKPGTFSYKSLLALKQMTLKEADALQRAVSIAGRSAQDSSCLILLGYYKKPSLLNLFRLQGKTNLNLSKAGLSFPNILTLMDIAVFYDQEIESTELNIGQEYRLFFKNTDLTLRAKKNGLVLTYYKFTQTGDELTTLSNPQLNANYKQQLDTLFSADFELIWSN</sequence>
<dbReference type="NCBIfam" id="TIGR03899">
    <property type="entry name" value="TIGR03899 family protein"/>
    <property type="match status" value="1"/>
</dbReference>
<dbReference type="InterPro" id="IPR021254">
    <property type="entry name" value="DUF2806"/>
</dbReference>
<organism evidence="1 2">
    <name type="scientific">Pseudoalteromonas tunicata D2</name>
    <dbReference type="NCBI Taxonomy" id="87626"/>
    <lineage>
        <taxon>Bacteria</taxon>
        <taxon>Pseudomonadati</taxon>
        <taxon>Pseudomonadota</taxon>
        <taxon>Gammaproteobacteria</taxon>
        <taxon>Alteromonadales</taxon>
        <taxon>Pseudoalteromonadaceae</taxon>
        <taxon>Pseudoalteromonas</taxon>
    </lineage>
</organism>
<dbReference type="OrthoDB" id="886161at2"/>
<dbReference type="AlphaFoldDB" id="A4C8W7"/>
<proteinExistence type="predicted"/>
<dbReference type="Proteomes" id="UP000006201">
    <property type="component" value="Unassembled WGS sequence"/>
</dbReference>
<dbReference type="eggNOG" id="ENOG5031NZV">
    <property type="taxonomic scope" value="Bacteria"/>
</dbReference>
<name>A4C8W7_9GAMM</name>
<evidence type="ECO:0008006" key="3">
    <source>
        <dbReference type="Google" id="ProtNLM"/>
    </source>
</evidence>
<protein>
    <recommendedName>
        <fullName evidence="3">TIGR03899 family protein</fullName>
    </recommendedName>
</protein>
<evidence type="ECO:0000313" key="2">
    <source>
        <dbReference type="Proteomes" id="UP000006201"/>
    </source>
</evidence>
<dbReference type="EMBL" id="AAOH01000003">
    <property type="protein sequence ID" value="EAR29032.1"/>
    <property type="molecule type" value="Genomic_DNA"/>
</dbReference>
<dbReference type="RefSeq" id="WP_009838293.1">
    <property type="nucleotide sequence ID" value="NZ_AAOH01000003.1"/>
</dbReference>
<dbReference type="HOGENOM" id="CLU_080950_0_0_6"/>
<comment type="caution">
    <text evidence="1">The sequence shown here is derived from an EMBL/GenBank/DDBJ whole genome shotgun (WGS) entry which is preliminary data.</text>
</comment>